<name>A0AAN2BLQ9_9GAMM</name>
<proteinExistence type="predicted"/>
<sequence>MKKSRFYGVTVRDGHGETTHVVAGQKKSLIQNSFENDKEKVTRVEFLGFKNVSVRPNESYDDAEFKAYNSDGTELATVDRNSLGFDTLSNLLDTDYRECICKIKSWHEE</sequence>
<evidence type="ECO:0000313" key="1">
    <source>
        <dbReference type="EMBL" id="BCD99393.1"/>
    </source>
</evidence>
<organism evidence="1 2">
    <name type="scientific">Marinagarivorans cellulosilyticus</name>
    <dbReference type="NCBI Taxonomy" id="2721545"/>
    <lineage>
        <taxon>Bacteria</taxon>
        <taxon>Pseudomonadati</taxon>
        <taxon>Pseudomonadota</taxon>
        <taxon>Gammaproteobacteria</taxon>
        <taxon>Cellvibrionales</taxon>
        <taxon>Cellvibrionaceae</taxon>
        <taxon>Marinagarivorans</taxon>
    </lineage>
</organism>
<keyword evidence="2" id="KW-1185">Reference proteome</keyword>
<accession>A0AAN2BLQ9</accession>
<dbReference type="EMBL" id="AP023086">
    <property type="protein sequence ID" value="BCD99393.1"/>
    <property type="molecule type" value="Genomic_DNA"/>
</dbReference>
<protein>
    <submittedName>
        <fullName evidence="1">Uncharacterized protein</fullName>
    </submittedName>
</protein>
<dbReference type="KEGG" id="marq:MARGE09_P3595"/>
<evidence type="ECO:0000313" key="2">
    <source>
        <dbReference type="Proteomes" id="UP001320119"/>
    </source>
</evidence>
<dbReference type="Proteomes" id="UP001320119">
    <property type="component" value="Chromosome"/>
</dbReference>
<reference evidence="1 2" key="1">
    <citation type="journal article" date="2022" name="IScience">
        <title>An ultrasensitive nanofiber-based assay for enzymatic hydrolysis and deep-sea microbial degradation of cellulose.</title>
        <authorList>
            <person name="Tsudome M."/>
            <person name="Tachioka M."/>
            <person name="Miyazaki M."/>
            <person name="Uchimura K."/>
            <person name="Tsuda M."/>
            <person name="Takaki Y."/>
            <person name="Deguchi S."/>
        </authorList>
    </citation>
    <scope>NUCLEOTIDE SEQUENCE [LARGE SCALE GENOMIC DNA]</scope>
    <source>
        <strain evidence="1 2">GE09</strain>
    </source>
</reference>
<gene>
    <name evidence="1" type="ORF">MARGE09_P3595</name>
</gene>
<dbReference type="RefSeq" id="WP_236984640.1">
    <property type="nucleotide sequence ID" value="NZ_AP023086.1"/>
</dbReference>
<dbReference type="AlphaFoldDB" id="A0AAN2BLQ9"/>